<sequence>MREAKLENFCSPSEIITEQSKFSLERQRARLREACQDFEAFLLSFIFRKAVQPLFVDRESPFLGREEVWFREMWLDEVCKKSCASTNLRIGEMLYRALELPSSSGKC</sequence>
<dbReference type="EMBL" id="CP121689">
    <property type="protein sequence ID" value="WZL76266.1"/>
    <property type="molecule type" value="Genomic_DNA"/>
</dbReference>
<dbReference type="RefSeq" id="WP_369018424.1">
    <property type="nucleotide sequence ID" value="NZ_CP121689.1"/>
</dbReference>
<organism evidence="1 2">
    <name type="scientific">Thermatribacter velox</name>
    <dbReference type="NCBI Taxonomy" id="3039681"/>
    <lineage>
        <taxon>Bacteria</taxon>
        <taxon>Pseudomonadati</taxon>
        <taxon>Atribacterota</taxon>
        <taxon>Atribacteria</taxon>
        <taxon>Atribacterales</taxon>
        <taxon>Thermatribacteraceae</taxon>
        <taxon>Thermatribacter</taxon>
    </lineage>
</organism>
<evidence type="ECO:0000313" key="1">
    <source>
        <dbReference type="EMBL" id="WZL76266.1"/>
    </source>
</evidence>
<name>A0ABZ2YDM5_9BACT</name>
<accession>A0ABZ2YDM5</accession>
<evidence type="ECO:0008006" key="3">
    <source>
        <dbReference type="Google" id="ProtNLM"/>
    </source>
</evidence>
<proteinExistence type="predicted"/>
<evidence type="ECO:0000313" key="2">
    <source>
        <dbReference type="Proteomes" id="UP001461341"/>
    </source>
</evidence>
<keyword evidence="2" id="KW-1185">Reference proteome</keyword>
<reference evidence="1 2" key="1">
    <citation type="submission" date="2023-03" db="EMBL/GenBank/DDBJ databases">
        <title>Novel Species.</title>
        <authorList>
            <person name="Ma S."/>
        </authorList>
    </citation>
    <scope>NUCLEOTIDE SEQUENCE [LARGE SCALE GENOMIC DNA]</scope>
    <source>
        <strain evidence="1 2">B11</strain>
    </source>
</reference>
<gene>
    <name evidence="1" type="ORF">QBE54_00610</name>
</gene>
<protein>
    <recommendedName>
        <fullName evidence="3">Flagellar protein FlgJ N-terminal domain-containing protein</fullName>
    </recommendedName>
</protein>
<dbReference type="Proteomes" id="UP001461341">
    <property type="component" value="Chromosome"/>
</dbReference>